<comment type="caution">
    <text evidence="5">The sequence shown here is derived from an EMBL/GenBank/DDBJ whole genome shotgun (WGS) entry which is preliminary data.</text>
</comment>
<dbReference type="PANTHER" id="PTHR37397:SF1">
    <property type="entry name" value="LTD DOMAIN-CONTAINING PROTEIN"/>
    <property type="match status" value="1"/>
</dbReference>
<evidence type="ECO:0000256" key="1">
    <source>
        <dbReference type="ARBA" id="ARBA00022729"/>
    </source>
</evidence>
<evidence type="ECO:0000259" key="4">
    <source>
        <dbReference type="SMART" id="SM00560"/>
    </source>
</evidence>
<dbReference type="SMART" id="SM00560">
    <property type="entry name" value="LamGL"/>
    <property type="match status" value="1"/>
</dbReference>
<dbReference type="OrthoDB" id="9792152at2"/>
<dbReference type="InterPro" id="IPR032812">
    <property type="entry name" value="SbsA_Ig"/>
</dbReference>
<dbReference type="InterPro" id="IPR026444">
    <property type="entry name" value="Secre_tail"/>
</dbReference>
<keyword evidence="1 3" id="KW-0732">Signal</keyword>
<dbReference type="GO" id="GO:0004553">
    <property type="term" value="F:hydrolase activity, hydrolyzing O-glycosyl compounds"/>
    <property type="evidence" value="ECO:0007669"/>
    <property type="project" value="UniProtKB-ARBA"/>
</dbReference>
<feature type="signal peptide" evidence="3">
    <location>
        <begin position="1"/>
        <end position="20"/>
    </location>
</feature>
<organism evidence="5 6">
    <name type="scientific">Marinoscillum furvescens DSM 4134</name>
    <dbReference type="NCBI Taxonomy" id="1122208"/>
    <lineage>
        <taxon>Bacteria</taxon>
        <taxon>Pseudomonadati</taxon>
        <taxon>Bacteroidota</taxon>
        <taxon>Cytophagia</taxon>
        <taxon>Cytophagales</taxon>
        <taxon>Reichenbachiellaceae</taxon>
        <taxon>Marinoscillum</taxon>
    </lineage>
</organism>
<keyword evidence="2" id="KW-1015">Disulfide bond</keyword>
<dbReference type="Proteomes" id="UP000256779">
    <property type="component" value="Unassembled WGS sequence"/>
</dbReference>
<proteinExistence type="predicted"/>
<dbReference type="Gene3D" id="2.60.40.10">
    <property type="entry name" value="Immunoglobulins"/>
    <property type="match status" value="2"/>
</dbReference>
<evidence type="ECO:0000256" key="3">
    <source>
        <dbReference type="SAM" id="SignalP"/>
    </source>
</evidence>
<evidence type="ECO:0000313" key="6">
    <source>
        <dbReference type="Proteomes" id="UP000256779"/>
    </source>
</evidence>
<dbReference type="SUPFAM" id="SSF49899">
    <property type="entry name" value="Concanavalin A-like lectins/glucanases"/>
    <property type="match status" value="1"/>
</dbReference>
<gene>
    <name evidence="5" type="ORF">C7460_102139</name>
</gene>
<evidence type="ECO:0000256" key="2">
    <source>
        <dbReference type="ARBA" id="ARBA00023157"/>
    </source>
</evidence>
<reference evidence="5 6" key="1">
    <citation type="submission" date="2018-07" db="EMBL/GenBank/DDBJ databases">
        <title>Genomic Encyclopedia of Type Strains, Phase IV (KMG-IV): sequencing the most valuable type-strain genomes for metagenomic binning, comparative biology and taxonomic classification.</title>
        <authorList>
            <person name="Goeker M."/>
        </authorList>
    </citation>
    <scope>NUCLEOTIDE SEQUENCE [LARGE SCALE GENOMIC DNA]</scope>
    <source>
        <strain evidence="5 6">DSM 4134</strain>
    </source>
</reference>
<dbReference type="GO" id="GO:0005975">
    <property type="term" value="P:carbohydrate metabolic process"/>
    <property type="evidence" value="ECO:0007669"/>
    <property type="project" value="UniProtKB-ARBA"/>
</dbReference>
<dbReference type="PANTHER" id="PTHR37397">
    <property type="entry name" value="SI:CH211-183D21.1"/>
    <property type="match status" value="1"/>
</dbReference>
<dbReference type="InterPro" id="IPR013320">
    <property type="entry name" value="ConA-like_dom_sf"/>
</dbReference>
<protein>
    <submittedName>
        <fullName evidence="5">Ig-like domain-containing protein</fullName>
    </submittedName>
</protein>
<dbReference type="InterPro" id="IPR006558">
    <property type="entry name" value="LamG-like"/>
</dbReference>
<dbReference type="InterPro" id="IPR013783">
    <property type="entry name" value="Ig-like_fold"/>
</dbReference>
<dbReference type="Pfam" id="PF07953">
    <property type="entry name" value="Toxin_R_bind_N"/>
    <property type="match status" value="1"/>
</dbReference>
<evidence type="ECO:0000313" key="5">
    <source>
        <dbReference type="EMBL" id="REE02117.1"/>
    </source>
</evidence>
<sequence>MKRIILTLTVFIAGTLWLHAQCTTSHGPSGVTDAFPTTAIGQSFEVSCGGDLNSIGVITGGETNLTLTVYAGEGTAGSNLGSLNSINLGTSANDTDYQVVDVSSLGISLSASTRYTFYFNGTFTGTWRANPTNTYADGGLYMDGSAVPGDLLFEVGVLAPNTAPTVSLDNSTLAYTENAAATLIDPLGTVSDPDGDADWDGGTLSVQITANNEASDELSIDDQDADGTTITISAIDILANGTDVGDLNEAGGIVNNGAILTVTFDPDATNAIVQEVLQSFRYRNTSDDPSELDRTITVIATDNSIESTNDTRTVSVTAVNDAPTISGSASMTSILEDETNSSGTPIKSILTSLNATYTDPDGPGAGIAIVGVDETNGSWEYTTDGSVWNALTGVNINNALLLDSIGAVNAVRFVPNSDYNGNSGNISFHAWDISAGSDGSTGVDISTNGGATAYSSSAATASLTVTAVNDEPSFSLAGNVTVTENVGLQTVNGFASSISDGDGNTQSLTFNVSNDHASLFSTAPAINSTSGDLTFTPSAGKWGWATVTVSLSDNGGTANGGDNQSPDQTFKIFVTPDDIVINEADPTDTGGDPQVTGEFVELYSAVGGLEMDSLVLVLFNGSGSVSYKDEDLDGYFADANGYLVIGDAGVTNLDLDWGSTSLQNGSDAIALYVGNGSDFVNGDPVRLDGLVDVLVYGSADTDRSNLEAAFGGVTGVDEAANADAANESLGRNPNATGGFVAATPTPGAPNDNDYPTAVNIDTAVSVGNNALVINTAALKYSDTQPLQYIILSNVSVPSDSLFLDNGTLSNNGHREADEKILADGDTITKTELDAGYLTYVSTNAAGTEQFDFNVHDGFTPSLDSYTVTLYSVENALDFDGVDDFAYIPNNATLQPGTGGFTIEFWFKSNYSGTIPNQNKFLISNYGQGTSAGGNELDLYRFYFSADNQSLIFNLRDNAGNEDNLTSVQSNLLDDNWHHVAGVRDVTQGIIALYVDGIRSTIPLTAVGNIITDNDLILGGSEHPSGGPQDFWSGSLDEIKYWSSERSADEVRSNASMSMSNPVSVPSLELYLDMNVGKPGLTNNGYTVIPDRSASSINANLDASFGLSGTSSNWVASAAFSSSAATLGNVSVFDASDNPIADNATFSFKNIPYGTTTDTTFTIVNEGLGDLVLNVPALTHDTTYAFIAPYGAATNVAPNDSIDLTVRFAPDTAVNYTDVVTLGSNDADSPYVINLTGDGLDEVPPVFENSTPAVSAISASGFTLSVDLDEPGTIYYVVVADGDSPPDTAQVKAGNNASGSAAFASGSQAVSTGNFDHDFTVSGLTADTNYDIYVFAEDDENPANGAASPNGPTNVRTAGNGASVTAVASSEAGFFNSSTYNGASGSLTTSNAIKVFEFVVTDDAGDLLPTVVSSVDLKMYEGAVADLKAVGLYEGSSFIAEATFNPADSIATLNISGNLTITDGNTANVSVYVSLETAGDGQFGFTVDDVGQPGVGTSVIGTVNATSSTAGDENTVDNTPPQVNELVIYDTDVPGDGFIDRIDIVFSEIIDTDDGFAPVLLDLGNLLMPDSTQINSGVISDPDLSSNTVSITGITDQIAINTGAGETKIDNIDGLWKDRAGNLLTVAGDDSETVNDQAAPILASSFPPDNSQSFNPTADIVLVFSEDIQVGGSGTREIVLRKLTPSVTIVDTYNLSPLDTEVTIISDSVIINPAADLETLAEYSIQISADAIDELGNPTLSYDGISNNTDLNFIANNIQPQVCDAHDYRLDEESGNNYNGKLSPSACNNSPDSISSLATTEANAVSVFYFNILEGSTSTNSSNPTQINQITIENGNAVDWTRVFAGAQIIDQDGRSVNHTAINNNSIVFSGIPASNNGDLGYIVQNSDREYALRVWLRTDMPDSASIDNTEFSFQVNRGSFGTPNKGVERVLNASGTAFANSDNYVTSPNIVLDVDATQYGFAQHPTATEARQVMSPAVVVEAQDVNGNRDVDYVASETITVNTTGTSLQGTPQTSGTFSNGTSTVSDIIFSSTETSETLGTTGGSLANTVASDPFNITCDVTPPDVTASAIQITTTGSGPGEIFVIGDVITATYDNKTGGNKNNDIKHVEFDFSAFEGGSVIDATPSDSVYEASYTITAGTIDAGSNLNVTVIVHDDADAAAGCAVSNNASAVGGDNEAMDNKRPEISVFNPLDDATGVATNSDIVLTFSEDVTASFGEISMVGTVASNLQSFTADNSSVVSISNNVVTISAPNAFAGSETYDMFIDTNSFLDANGNAFGGISSAGVYNFTTDVDDVGPELTITIEEPTNGSTSVTSDNKLTFNLAFNEEVVNFNKFRIGITEDLASTPSFSISQVNSKTYRVQVDNLVGDGTVQFTVDNGPGSNPTDTIKDAAGNKFIGPENSSIITIDQTAPVLTVNALSTNDASPALTGTIQENLTVLVTLNGKTDTAVVSGTGPYTWEVPDNTIDDLVTEGNYTIQATATDAAGNQGIATNNLRFDQTPPQISGVYFFDTEATPDGNIDEVLIIFTEAIEDATVDVNDFVFSGASSASVASVIDHRFAASDDPDDSWVTFDLVGYTGTATSNVDYIQPSSGGLADLVGNLLDTAETNTEIDYADPLVKTTHQYDTDGDGDLDEIVIEFTEGVRYVSADVSSYNVVGSSSTSFVSHTTASNIKDQGSLDEFLTLSVDVSGTDTTRVDYDASTPTKDASTRSNNAPAYADIPALDLAVPVVTGVSSAHSDPDTLIIGESIVIDVTFSEDVDVTGIPTLTLETGATDEVLNYSSGTGTSVLSFNYTVQAGNESDHLDYVATNSLVINPSSSITIEDQSANTNEADVSLPSPGAAASLSGNKQLRVDGVVPTIVRAGQFDTNGDGYLDEIVLEFSEGVSPNTIDVNDFILDGGAETVLGVFTWDNAAFDDDLSDTDIYVTLDVYIEGTDTVSVAYDASAGADTVVTDLAGNPAANDSYIEPIDLASPVFLAAYFFDTDSDGDVDEIAFQFSEEIDETTVEESDFTLADGSIIGLALNDDGGFDYVQNILDATDEDEYATLEVLIDGTYPAEITYNRFAGGADEITDMADNDAPNDNGIFHVDAAPPLLLNAYQLDVNDNGHIDEIVIELSEPQTSGGVAADFTVNGVTPDNVLNVRSSNGLDLTATDEFITILDSVVGTAVAQIAYLGSGSIEDEDSNAALGNADINAVDGAVPQVMAVTSSVANGLYKNGDVIGIKIALSEDVEVNTGSGTPTIRLETGNTDQSVAFTSVTGDTLLFNYTVEVGDNSADLNYTGTGALLLNGGVIQDTSGNNANITLPGLVSANSLGTLKDLEIDGVLPEILTAYQFDTDANGDIDEIVLELSEEVDENSVTISNFGIGGSGSSINGVLLSGPANNTLDANDADEYVTLDVSVSGTSLVTLSYNNGPFTLADVAGNIAPSDVSLTTSDEAPPVVMEVTSSVADTAYNAGDVIPIIVNFSEFVTVDESGGKPILNLATGGAGQNVNLTSGSGTSSLTFNYTVQPGNNSLDLNYSNTSSLTLPGVSTIKDQSANGNDALLTLPGIAADSSLAGSKNIVIDTDNPAITTLTISNGTFKGVDPHNSGGDTADDIVISMDFNDDLGSAPSVIMRSGGFFMKNAIDVAKVGGLNDQWTATITVDRDDVNGPVTFEINYQDKAGNSGTELTEADAVGAAVIDNTNPIVTFSVVDNPTNEDPFTVSAQFSEGIEDLALGDLSIVGGNGSISNLTATSAAGDEYTFIVDPDNNQTATVIVRMADEGVVDSVGNTIQTTDFTINFDDVAPILTYSSTLFGRDLTVNVSQSEKGVIYYALVPDGTSVDSLEVQGEARTGGVITGAIQADSVIATAGVTYLIELTLPADTTDYDFYLVSQDEINPDYNLSAPELINVKSGGVLVTAPYITDVCLEGDYYALGDIVITESIPTDFVGSNANRNLRLELPDIDGDGIADFEFNTSTGSVTDNGGDVSAIGISYVGTSVLSVTYNNANSTSALDVLTISGIQIAATGASAQLDTLKRSGGNGNIYLANDGDGTVFARFETVAPYDKLSIVTSEPATFSAPYLFENDSTVRGDVRGNDVVVYDKREVETTNTPFVIGLPSLGDEVTIYSDASLSTQVANYVAISTEDRYIPTLLDLGLVTPTDTLAGINTFWVTTTDGNSCESEAIKYSVAIIRYENSEGKTGFAVNNSSGTTLKFSNPADHSVIVTGNGLTGFQADDDFTEPVEDGYSFKFIPSAAGQGFTTVSYQLTNSEGVAASYEVEFLVIESDRVLSAGQDLNYCNYDQAVTFNVVSPFGIDHADVADDSDPDFKTIRVYLYDSINSTRGTEVTSTVLTSIPAKVAGQPNDTTGWVFDPGTLDSELASKYGQALLFVYVIEDENTGNETELAEEVVDIYRTPTVSITNVDPYYCNDGSAVTIESQVISAEGTETLTLSDYYRISVGVDTTAVSGANFDPSNLSFGDYRLMYISPERTEANCLDTAYVNLEILEKPAVPTLSLTGYDLIGGQESGSDNYLFEYAEGESVLDITAEFAGGTPDDQMLEWYSDPLGQVQISTNVEGTSVTAYGETFNKSETLKAQDQLFGGSTPAGRTNKTVYLAQYDYVKLNGADYEGCRSDIIKIDVKSYAIPDQPSVDISTISSSNPREVEDSDNLGLDDGAYVYEYCADAGTEASVRDIVMSTGLSTEANEESYWTIYDSDGSTAIKTFTVNTIDVTVDSLLNFAPLADSSKTFYISRTDFDNDVNNNPNILADPPFNGVESEKRPFKISVHAFPDALEVYDLSDAYDNAGVATYYRCFGDELPDLRPPGAAGTIYQWYKDDGSGNPDYANPIAVAGNDGRSATQVELEAAYATDTFDTPGTYVYYITQRTDRNEASGFLGCESDPLKIEIKTYEDPKNLTFDDSGAQELEVSYCVGDLGDVKFPITGNPNSKFVYYSASASKVKTSSAVSLFGGEIDADGNADVTAAALLITNAGQGTYHFLVSQINNVNPDGAEDRSGNTFEGCESELEDMAFLTVHVYDIPVSPTTSTVQYFYCEGDPIADITVNGEVGARYNWWDEDNNLVYDETPTGNSSVATAADLGLTAAGDYTFKVTQTQDIGAGVATFEGCTSDFVEINVTIYEVPVGPVVEEVAPQCNVDVTTTSTVIRYSGVSTPAGTTSSFKFLDADLNEQQEVTASDPTDVSTFNISAVKGMVDDGFIGDTTIYVQQITYTQSGFEGCSSPATPVTITVEPIPVFARGGEITKIQACDNGQMVIEVELANLLVDSADFTWKGGRTEAEAAANVINGNQMKISDRVVQYSFSASSFEPGNNYFIVEVSDKNRPDGLQGCVASTGQEIEIGTTPQPKFRWSGITEGNPTTFQFADNNNTTSNTYRIDSVTLEIPALGVIQGLTKSELSVTRSNIGSMEYTFANAGTYEVQVTFLSNSLCDSTVTRFVTILDHIVWSGDIAYDFESGASGWVVDSLVYSTSDAELGYSNRTDLAWQVGTEDVDYSVGADQEVGINASQYWATGLGTSYLADEDAWVLSPSFDLSAMEQPTIGFDFAADLAFTDGVAVQYTLDDGATWKLLGDYDASTATASGKNWYTTEQLNKAPGIQQFNVTADGWSDDSPWVIAAHRINEPIENLGQIRFRFALASTAGTKEDQQGNALNGFAFDNFTIYNKDKFVLIEQFSELGDARSIAANDSISSRVNSEIERDAIWLNYYPRLSDVEDPISQRNLGDPGARSVYYGVDQGPTTVLTGKTVFNAANTAESQQPGWNVNQYNGISLDAALFEIGDINISGDPYTVNISTSFTSKVKLPAGSEVSFRFAIIEREITDQSILDLNGGKPLYNVLRKMLPSSGGLTYVGAVSEGQSVFFGDSEEVSVSWEVSDVFDPGQLAVVVFVQVDNTTSELPEVRNRLILQSGYAEITGKELPTVTSVANRLDNIDNFTIYPNPANKRFSVQFEKSPGQSMKWVLYDQVGREALFGFVKPGELEIEITSKELPSGVYMIHFFSDDEQWQPQRLIIVH</sequence>
<dbReference type="InterPro" id="IPR012928">
    <property type="entry name" value="Toxin_rcpt-bd_N"/>
</dbReference>
<accession>A0A3D9L9G7</accession>
<keyword evidence="6" id="KW-1185">Reference proteome</keyword>
<dbReference type="RefSeq" id="WP_115866651.1">
    <property type="nucleotide sequence ID" value="NZ_QREG01000002.1"/>
</dbReference>
<dbReference type="NCBIfam" id="TIGR04183">
    <property type="entry name" value="Por_Secre_tail"/>
    <property type="match status" value="1"/>
</dbReference>
<dbReference type="Pfam" id="PF18962">
    <property type="entry name" value="Por_Secre_tail"/>
    <property type="match status" value="1"/>
</dbReference>
<feature type="domain" description="LamG-like jellyroll fold" evidence="4">
    <location>
        <begin position="898"/>
        <end position="1048"/>
    </location>
</feature>
<feature type="chain" id="PRO_5017681048" evidence="3">
    <location>
        <begin position="21"/>
        <end position="6013"/>
    </location>
</feature>
<name>A0A3D9L9G7_MARFU</name>
<dbReference type="Gene3D" id="2.60.120.200">
    <property type="match status" value="1"/>
</dbReference>
<dbReference type="EMBL" id="QREG01000002">
    <property type="protein sequence ID" value="REE02117.1"/>
    <property type="molecule type" value="Genomic_DNA"/>
</dbReference>
<dbReference type="Pfam" id="PF13205">
    <property type="entry name" value="Big_5"/>
    <property type="match status" value="2"/>
</dbReference>